<organism evidence="3 4">
    <name type="scientific">Thlaspi arvense</name>
    <name type="common">Field penny-cress</name>
    <dbReference type="NCBI Taxonomy" id="13288"/>
    <lineage>
        <taxon>Eukaryota</taxon>
        <taxon>Viridiplantae</taxon>
        <taxon>Streptophyta</taxon>
        <taxon>Embryophyta</taxon>
        <taxon>Tracheophyta</taxon>
        <taxon>Spermatophyta</taxon>
        <taxon>Magnoliopsida</taxon>
        <taxon>eudicotyledons</taxon>
        <taxon>Gunneridae</taxon>
        <taxon>Pentapetalae</taxon>
        <taxon>rosids</taxon>
        <taxon>malvids</taxon>
        <taxon>Brassicales</taxon>
        <taxon>Brassicaceae</taxon>
        <taxon>Thlaspideae</taxon>
        <taxon>Thlaspi</taxon>
    </lineage>
</organism>
<dbReference type="PRINTS" id="PR00080">
    <property type="entry name" value="SDRFAMILY"/>
</dbReference>
<gene>
    <name evidence="3" type="ORF">TAV2_LOCUS26315</name>
</gene>
<evidence type="ECO:0000256" key="2">
    <source>
        <dbReference type="ARBA" id="ARBA00023002"/>
    </source>
</evidence>
<name>A0AAU9T8B5_THLAR</name>
<evidence type="ECO:0000313" key="4">
    <source>
        <dbReference type="Proteomes" id="UP000836841"/>
    </source>
</evidence>
<dbReference type="Gene3D" id="3.40.50.720">
    <property type="entry name" value="NAD(P)-binding Rossmann-like Domain"/>
    <property type="match status" value="1"/>
</dbReference>
<dbReference type="InterPro" id="IPR036291">
    <property type="entry name" value="NAD(P)-bd_dom_sf"/>
</dbReference>
<dbReference type="Proteomes" id="UP000836841">
    <property type="component" value="Unassembled WGS sequence"/>
</dbReference>
<dbReference type="InterPro" id="IPR020904">
    <property type="entry name" value="Sc_DH/Rdtase_CS"/>
</dbReference>
<dbReference type="PRINTS" id="PR00081">
    <property type="entry name" value="GDHRDH"/>
</dbReference>
<dbReference type="AlphaFoldDB" id="A0AAU9T8B5"/>
<dbReference type="Pfam" id="PF13561">
    <property type="entry name" value="adh_short_C2"/>
    <property type="match status" value="1"/>
</dbReference>
<dbReference type="PROSITE" id="PS00061">
    <property type="entry name" value="ADH_SHORT"/>
    <property type="match status" value="1"/>
</dbReference>
<accession>A0AAU9T8B5</accession>
<dbReference type="PANTHER" id="PTHR43180:SF48">
    <property type="entry name" value="SECOISOLARICIRESINOL DEHYDROGENASE"/>
    <property type="match status" value="1"/>
</dbReference>
<comment type="similarity">
    <text evidence="1">Belongs to the short-chain dehydrogenases/reductases (SDR) family.</text>
</comment>
<keyword evidence="4" id="KW-1185">Reference proteome</keyword>
<dbReference type="InterPro" id="IPR002347">
    <property type="entry name" value="SDR_fam"/>
</dbReference>
<dbReference type="SUPFAM" id="SSF51735">
    <property type="entry name" value="NAD(P)-binding Rossmann-fold domains"/>
    <property type="match status" value="1"/>
</dbReference>
<dbReference type="PANTHER" id="PTHR43180">
    <property type="entry name" value="3-OXOACYL-(ACYL-CARRIER-PROTEIN) REDUCTASE (AFU_ORTHOLOGUE AFUA_6G11210)"/>
    <property type="match status" value="1"/>
</dbReference>
<evidence type="ECO:0000313" key="3">
    <source>
        <dbReference type="EMBL" id="CAH2080613.1"/>
    </source>
</evidence>
<evidence type="ECO:0000256" key="1">
    <source>
        <dbReference type="ARBA" id="ARBA00006484"/>
    </source>
</evidence>
<sequence>MFQVAIITGAATGIGECMARVFVKHGAKVIVADILDGPGSRVCAELGQDVATFVHCDVTNESDVEAAVNTAISLHGKLDIMVNNAAIAEEPKLSILDNDKAEFERVVAVNLTGAFLGAKHAARAMIPAQCGSIITVGSVCSAVGGVATHSYTSSKHAVVGLTKNVAAELGEYGIRTKLTVDLFKMDYREALRVYSNLKGVALRPEDVADAAVFLGSDDSRYVSGHNLALDGGFTAINPAFGLFAKTKVMD</sequence>
<dbReference type="EMBL" id="CAJVSB020000933">
    <property type="protein sequence ID" value="CAH2080613.1"/>
    <property type="molecule type" value="Genomic_DNA"/>
</dbReference>
<protein>
    <submittedName>
        <fullName evidence="3">Uncharacterized protein</fullName>
    </submittedName>
</protein>
<comment type="caution">
    <text evidence="3">The sequence shown here is derived from an EMBL/GenBank/DDBJ whole genome shotgun (WGS) entry which is preliminary data.</text>
</comment>
<reference evidence="3 4" key="1">
    <citation type="submission" date="2022-03" db="EMBL/GenBank/DDBJ databases">
        <authorList>
            <person name="Nunn A."/>
            <person name="Chopra R."/>
            <person name="Nunn A."/>
            <person name="Contreras Garrido A."/>
        </authorList>
    </citation>
    <scope>NUCLEOTIDE SEQUENCE [LARGE SCALE GENOMIC DNA]</scope>
</reference>
<keyword evidence="2" id="KW-0560">Oxidoreductase</keyword>
<proteinExistence type="inferred from homology"/>
<dbReference type="FunFam" id="3.40.50.720:FF:000084">
    <property type="entry name" value="Short-chain dehydrogenase reductase"/>
    <property type="match status" value="1"/>
</dbReference>
<dbReference type="GO" id="GO:0016491">
    <property type="term" value="F:oxidoreductase activity"/>
    <property type="evidence" value="ECO:0007669"/>
    <property type="project" value="UniProtKB-KW"/>
</dbReference>